<dbReference type="GO" id="GO:0005737">
    <property type="term" value="C:cytoplasm"/>
    <property type="evidence" value="ECO:0007669"/>
    <property type="project" value="UniProtKB-SubCell"/>
</dbReference>
<dbReference type="InterPro" id="IPR001980">
    <property type="entry name" value="PPAT"/>
</dbReference>
<protein>
    <recommendedName>
        <fullName evidence="9">Phosphopantetheine adenylyltransferase</fullName>
        <ecNumber evidence="9">2.7.7.3</ecNumber>
    </recommendedName>
    <alternativeName>
        <fullName evidence="9">Dephospho-CoA pyrophosphorylase</fullName>
    </alternativeName>
    <alternativeName>
        <fullName evidence="9">Pantetheine-phosphate adenylyltransferase</fullName>
        <shortName evidence="9">PPAT</shortName>
    </alternativeName>
</protein>
<feature type="binding site" evidence="9">
    <location>
        <position position="17"/>
    </location>
    <ligand>
        <name>ATP</name>
        <dbReference type="ChEBI" id="CHEBI:30616"/>
    </ligand>
</feature>
<dbReference type="AlphaFoldDB" id="A0A0B6WY69"/>
<dbReference type="InterPro" id="IPR014729">
    <property type="entry name" value="Rossmann-like_a/b/a_fold"/>
</dbReference>
<dbReference type="Gene3D" id="3.40.50.620">
    <property type="entry name" value="HUPs"/>
    <property type="match status" value="1"/>
</dbReference>
<comment type="subunit">
    <text evidence="9">Homohexamer.</text>
</comment>
<keyword evidence="7 9" id="KW-0173">Coenzyme A biosynthesis</keyword>
<dbReference type="InterPro" id="IPR004821">
    <property type="entry name" value="Cyt_trans-like"/>
</dbReference>
<feature type="domain" description="Cytidyltransferase-like" evidence="10">
    <location>
        <begin position="5"/>
        <end position="137"/>
    </location>
</feature>
<evidence type="ECO:0000259" key="10">
    <source>
        <dbReference type="Pfam" id="PF01467"/>
    </source>
</evidence>
<gene>
    <name evidence="9" type="primary">coaD</name>
    <name evidence="11" type="ORF">PYK22_01247</name>
</gene>
<feature type="binding site" evidence="9">
    <location>
        <position position="41"/>
    </location>
    <ligand>
        <name>substrate</name>
    </ligand>
</feature>
<dbReference type="HAMAP" id="MF_00151">
    <property type="entry name" value="PPAT_bact"/>
    <property type="match status" value="1"/>
</dbReference>
<dbReference type="GO" id="GO:0004595">
    <property type="term" value="F:pantetheine-phosphate adenylyltransferase activity"/>
    <property type="evidence" value="ECO:0007669"/>
    <property type="project" value="UniProtKB-UniRule"/>
</dbReference>
<proteinExistence type="inferred from homology"/>
<reference evidence="11 12" key="2">
    <citation type="submission" date="2015-01" db="EMBL/GenBank/DDBJ databases">
        <title>Complete genome sequence of Pyrinomonas methylaliphatogenes type strain K22T.</title>
        <authorList>
            <person name="Lee K.C.Y."/>
            <person name="Power J.F."/>
            <person name="Dunfield P.F."/>
            <person name="Morgan X.C."/>
            <person name="Huttenhower C."/>
            <person name="Stott M.B."/>
        </authorList>
    </citation>
    <scope>NUCLEOTIDE SEQUENCE [LARGE SCALE GENOMIC DNA]</scope>
    <source>
        <strain evidence="11 12">K22</strain>
    </source>
</reference>
<evidence type="ECO:0000256" key="3">
    <source>
        <dbReference type="ARBA" id="ARBA00022695"/>
    </source>
</evidence>
<dbReference type="UniPathway" id="UPA00241">
    <property type="reaction ID" value="UER00355"/>
</dbReference>
<evidence type="ECO:0000313" key="11">
    <source>
        <dbReference type="EMBL" id="CDM65249.1"/>
    </source>
</evidence>
<dbReference type="NCBIfam" id="TIGR00125">
    <property type="entry name" value="cyt_tran_rel"/>
    <property type="match status" value="1"/>
</dbReference>
<dbReference type="NCBIfam" id="TIGR01510">
    <property type="entry name" value="coaD_prev_kdtB"/>
    <property type="match status" value="1"/>
</dbReference>
<dbReference type="OrthoDB" id="9806661at2"/>
<evidence type="ECO:0000313" key="12">
    <source>
        <dbReference type="Proteomes" id="UP000031518"/>
    </source>
</evidence>
<dbReference type="RefSeq" id="WP_041975270.1">
    <property type="nucleotide sequence ID" value="NZ_CBXV010000004.1"/>
</dbReference>
<feature type="binding site" evidence="9">
    <location>
        <position position="102"/>
    </location>
    <ligand>
        <name>ATP</name>
        <dbReference type="ChEBI" id="CHEBI:30616"/>
    </ligand>
</feature>
<comment type="function">
    <text evidence="9">Reversibly transfers an adenylyl group from ATP to 4'-phosphopantetheine, yielding dephospho-CoA (dPCoA) and pyrophosphate.</text>
</comment>
<feature type="binding site" evidence="9">
    <location>
        <position position="9"/>
    </location>
    <ligand>
        <name>substrate</name>
    </ligand>
</feature>
<feature type="site" description="Transition state stabilizer" evidence="9">
    <location>
        <position position="17"/>
    </location>
</feature>
<comment type="cofactor">
    <cofactor evidence="9">
        <name>Mg(2+)</name>
        <dbReference type="ChEBI" id="CHEBI:18420"/>
    </cofactor>
</comment>
<evidence type="ECO:0000256" key="7">
    <source>
        <dbReference type="ARBA" id="ARBA00022993"/>
    </source>
</evidence>
<evidence type="ECO:0000256" key="1">
    <source>
        <dbReference type="ARBA" id="ARBA00022490"/>
    </source>
</evidence>
<keyword evidence="3 9" id="KW-0548">Nucleotidyltransferase</keyword>
<dbReference type="GO" id="GO:0015937">
    <property type="term" value="P:coenzyme A biosynthetic process"/>
    <property type="evidence" value="ECO:0007669"/>
    <property type="project" value="UniProtKB-UniRule"/>
</dbReference>
<feature type="binding site" evidence="9">
    <location>
        <position position="91"/>
    </location>
    <ligand>
        <name>substrate</name>
    </ligand>
</feature>
<dbReference type="Pfam" id="PF01467">
    <property type="entry name" value="CTP_transf_like"/>
    <property type="match status" value="1"/>
</dbReference>
<dbReference type="PRINTS" id="PR01020">
    <property type="entry name" value="LPSBIOSNTHSS"/>
</dbReference>
<name>A0A0B6WY69_9BACT</name>
<evidence type="ECO:0000256" key="5">
    <source>
        <dbReference type="ARBA" id="ARBA00022840"/>
    </source>
</evidence>
<organism evidence="11 12">
    <name type="scientific">Pyrinomonas methylaliphatogenes</name>
    <dbReference type="NCBI Taxonomy" id="454194"/>
    <lineage>
        <taxon>Bacteria</taxon>
        <taxon>Pseudomonadati</taxon>
        <taxon>Acidobacteriota</taxon>
        <taxon>Blastocatellia</taxon>
        <taxon>Blastocatellales</taxon>
        <taxon>Pyrinomonadaceae</taxon>
        <taxon>Pyrinomonas</taxon>
    </lineage>
</organism>
<keyword evidence="12" id="KW-1185">Reference proteome</keyword>
<feature type="binding site" evidence="9">
    <location>
        <begin position="9"/>
        <end position="10"/>
    </location>
    <ligand>
        <name>ATP</name>
        <dbReference type="ChEBI" id="CHEBI:30616"/>
    </ligand>
</feature>
<sequence>MRRAIYPGSFDPVTYGHIDIIERSCKLFDEIIIAVLINPEKRPLFSLEERQEMLAEALANINSGACHLRVESFQGLLVRFAIERQADAIIRGIRAISDYEYELQMALMNRRLEPRIETVFLMAAEAYSYVSSRLVKEIYQLGGAAQGLVPPSVERRMREKFRKS</sequence>
<keyword evidence="1 9" id="KW-0963">Cytoplasm</keyword>
<comment type="catalytic activity">
    <reaction evidence="8 9">
        <text>(R)-4'-phosphopantetheine + ATP + H(+) = 3'-dephospho-CoA + diphosphate</text>
        <dbReference type="Rhea" id="RHEA:19801"/>
        <dbReference type="ChEBI" id="CHEBI:15378"/>
        <dbReference type="ChEBI" id="CHEBI:30616"/>
        <dbReference type="ChEBI" id="CHEBI:33019"/>
        <dbReference type="ChEBI" id="CHEBI:57328"/>
        <dbReference type="ChEBI" id="CHEBI:61723"/>
        <dbReference type="EC" id="2.7.7.3"/>
    </reaction>
</comment>
<feature type="binding site" evidence="9">
    <location>
        <begin position="127"/>
        <end position="133"/>
    </location>
    <ligand>
        <name>ATP</name>
        <dbReference type="ChEBI" id="CHEBI:30616"/>
    </ligand>
</feature>
<evidence type="ECO:0000256" key="6">
    <source>
        <dbReference type="ARBA" id="ARBA00022842"/>
    </source>
</evidence>
<dbReference type="EC" id="2.7.7.3" evidence="9"/>
<feature type="binding site" evidence="9">
    <location>
        <position position="77"/>
    </location>
    <ligand>
        <name>substrate</name>
    </ligand>
</feature>
<reference evidence="11 12" key="1">
    <citation type="submission" date="2013-12" db="EMBL/GenBank/DDBJ databases">
        <authorList>
            <person name="Stott M."/>
        </authorList>
    </citation>
    <scope>NUCLEOTIDE SEQUENCE [LARGE SCALE GENOMIC DNA]</scope>
    <source>
        <strain evidence="11 12">K22</strain>
    </source>
</reference>
<keyword evidence="6 9" id="KW-0460">Magnesium</keyword>
<accession>A0A0B6WY69</accession>
<dbReference type="GO" id="GO:0005524">
    <property type="term" value="F:ATP binding"/>
    <property type="evidence" value="ECO:0007669"/>
    <property type="project" value="UniProtKB-KW"/>
</dbReference>
<keyword evidence="2 9" id="KW-0808">Transferase</keyword>
<dbReference type="EMBL" id="CBXV010000004">
    <property type="protein sequence ID" value="CDM65249.1"/>
    <property type="molecule type" value="Genomic_DNA"/>
</dbReference>
<comment type="similarity">
    <text evidence="9">Belongs to the bacterial CoaD family.</text>
</comment>
<dbReference type="STRING" id="454194.PYK22_01247"/>
<evidence type="ECO:0000256" key="4">
    <source>
        <dbReference type="ARBA" id="ARBA00022741"/>
    </source>
</evidence>
<feature type="binding site" evidence="9">
    <location>
        <begin position="92"/>
        <end position="94"/>
    </location>
    <ligand>
        <name>ATP</name>
        <dbReference type="ChEBI" id="CHEBI:30616"/>
    </ligand>
</feature>
<dbReference type="SUPFAM" id="SSF52374">
    <property type="entry name" value="Nucleotidylyl transferase"/>
    <property type="match status" value="1"/>
</dbReference>
<dbReference type="PANTHER" id="PTHR21342">
    <property type="entry name" value="PHOSPHOPANTETHEINE ADENYLYLTRANSFERASE"/>
    <property type="match status" value="1"/>
</dbReference>
<dbReference type="CDD" id="cd02163">
    <property type="entry name" value="PPAT"/>
    <property type="match status" value="1"/>
</dbReference>
<comment type="subcellular location">
    <subcellularLocation>
        <location evidence="9">Cytoplasm</location>
    </subcellularLocation>
</comment>
<dbReference type="Proteomes" id="UP000031518">
    <property type="component" value="Unassembled WGS sequence"/>
</dbReference>
<comment type="pathway">
    <text evidence="9">Cofactor biosynthesis; coenzyme A biosynthesis; CoA from (R)-pantothenate: step 4/5.</text>
</comment>
<evidence type="ECO:0000256" key="9">
    <source>
        <dbReference type="HAMAP-Rule" id="MF_00151"/>
    </source>
</evidence>
<dbReference type="PANTHER" id="PTHR21342:SF1">
    <property type="entry name" value="PHOSPHOPANTETHEINE ADENYLYLTRANSFERASE"/>
    <property type="match status" value="1"/>
</dbReference>
<keyword evidence="5 9" id="KW-0067">ATP-binding</keyword>
<keyword evidence="4 9" id="KW-0547">Nucleotide-binding</keyword>
<evidence type="ECO:0000256" key="8">
    <source>
        <dbReference type="ARBA" id="ARBA00029346"/>
    </source>
</evidence>
<evidence type="ECO:0000256" key="2">
    <source>
        <dbReference type="ARBA" id="ARBA00022679"/>
    </source>
</evidence>